<evidence type="ECO:0000256" key="1">
    <source>
        <dbReference type="SAM" id="Phobius"/>
    </source>
</evidence>
<dbReference type="STRING" id="1348657.M622_16350"/>
<protein>
    <recommendedName>
        <fullName evidence="2">AB hydrolase-1 domain-containing protein</fullName>
    </recommendedName>
</protein>
<dbReference type="SUPFAM" id="SSF53474">
    <property type="entry name" value="alpha/beta-Hydrolases"/>
    <property type="match status" value="1"/>
</dbReference>
<dbReference type="EMBL" id="ATJV01000058">
    <property type="protein sequence ID" value="EPZ15417.1"/>
    <property type="molecule type" value="Genomic_DNA"/>
</dbReference>
<dbReference type="eggNOG" id="COG1075">
    <property type="taxonomic scope" value="Bacteria"/>
</dbReference>
<evidence type="ECO:0000313" key="4">
    <source>
        <dbReference type="Proteomes" id="UP000015455"/>
    </source>
</evidence>
<evidence type="ECO:0000313" key="3">
    <source>
        <dbReference type="EMBL" id="EPZ15417.1"/>
    </source>
</evidence>
<dbReference type="Proteomes" id="UP000015455">
    <property type="component" value="Unassembled WGS sequence"/>
</dbReference>
<dbReference type="InterPro" id="IPR029058">
    <property type="entry name" value="AB_hydrolase_fold"/>
</dbReference>
<proteinExistence type="predicted"/>
<dbReference type="PATRIC" id="fig|1348657.5.peg.2142"/>
<reference evidence="3 4" key="1">
    <citation type="submission" date="2013-06" db="EMBL/GenBank/DDBJ databases">
        <title>Draft genome sequence of Thauera terpenica.</title>
        <authorList>
            <person name="Liu B."/>
            <person name="Frostegard A.H."/>
            <person name="Shapleigh J.P."/>
        </authorList>
    </citation>
    <scope>NUCLEOTIDE SEQUENCE [LARGE SCALE GENOMIC DNA]</scope>
    <source>
        <strain evidence="3 4">58Eu</strain>
    </source>
</reference>
<dbReference type="Pfam" id="PF12697">
    <property type="entry name" value="Abhydrolase_6"/>
    <property type="match status" value="1"/>
</dbReference>
<sequence length="677" mass="74571">MQHQGVRQVAFAFSLRWSIVIVAVFALGGCAIVSEFKPSVTVRAMAPDEYVALRRGDVLGTGKLSALTVQALRVAEIDERACAKSTSLACIAAIAAVKDMDEETRTSALAELWLQHAVSISISAPYTESSSTSAWIETARYAYAYLFFTRRAPGERAFEERQTQVRDWYNYAVQKTVAQLFGVRQGKPDAKAVKAKGVLRLGDWTLRVDLNARLPNGAAMPRELLPASALRFQGLRDIYRRDGLGAELVAVTDAQSLTNQNGLPTGDDFSTKSNAWNEMPTPNVTVVLRFDVRSMEELLASHELVVAVYDPLVQDYLSLHGQRVPLAGNFTAGYGLWLARSEFNRQSLLGLLGRDRGIDQPRLYLMQPFDPQRRIIVMLHGLASSPEAWVNLANELLADEELRCAFQVWQVYYPTNMPLPANHAAIRQVLLAALHHFDPEDKTAASHGLVLVGHSMGGVLARLMVSTSDQQLLKWAESDPRIDLNRLGKSRAKIDPLLQFQPFRGVERVIFIATPHRGTVVAGQGFGRWVAGLVRLPLTLLEALAGAIPARAYTMGTTQETLLERIPNSIDQLDEKDPFVKAAAELPISGRVLYHSIIARQNTDGSLADSDDGLVPYRSAHLEEAASERIIVSGHSVQETAASIAEITRILREDIARHQLTTADLPPAERRGTCLAY</sequence>
<comment type="caution">
    <text evidence="3">The sequence shown here is derived from an EMBL/GenBank/DDBJ whole genome shotgun (WGS) entry which is preliminary data.</text>
</comment>
<feature type="domain" description="AB hydrolase-1" evidence="2">
    <location>
        <begin position="376"/>
        <end position="643"/>
    </location>
</feature>
<gene>
    <name evidence="3" type="ORF">M622_16350</name>
</gene>
<dbReference type="InterPro" id="IPR000073">
    <property type="entry name" value="AB_hydrolase_1"/>
</dbReference>
<keyword evidence="1" id="KW-0812">Transmembrane</keyword>
<accession>S9ZPG9</accession>
<dbReference type="Gene3D" id="3.40.50.1820">
    <property type="entry name" value="alpha/beta hydrolase"/>
    <property type="match status" value="1"/>
</dbReference>
<name>S9ZPG9_9RHOO</name>
<keyword evidence="4" id="KW-1185">Reference proteome</keyword>
<keyword evidence="1" id="KW-1133">Transmembrane helix</keyword>
<dbReference type="AlphaFoldDB" id="S9ZPG9"/>
<feature type="transmembrane region" description="Helical" evidence="1">
    <location>
        <begin position="12"/>
        <end position="34"/>
    </location>
</feature>
<keyword evidence="1" id="KW-0472">Membrane</keyword>
<evidence type="ECO:0000259" key="2">
    <source>
        <dbReference type="Pfam" id="PF12697"/>
    </source>
</evidence>
<organism evidence="3 4">
    <name type="scientific">Thauera terpenica 58Eu</name>
    <dbReference type="NCBI Taxonomy" id="1348657"/>
    <lineage>
        <taxon>Bacteria</taxon>
        <taxon>Pseudomonadati</taxon>
        <taxon>Pseudomonadota</taxon>
        <taxon>Betaproteobacteria</taxon>
        <taxon>Rhodocyclales</taxon>
        <taxon>Zoogloeaceae</taxon>
        <taxon>Thauera</taxon>
    </lineage>
</organism>
<dbReference type="PROSITE" id="PS51257">
    <property type="entry name" value="PROKAR_LIPOPROTEIN"/>
    <property type="match status" value="1"/>
</dbReference>